<dbReference type="Gene3D" id="3.30.360.10">
    <property type="entry name" value="Dihydrodipicolinate Reductase, domain 2"/>
    <property type="match status" value="1"/>
</dbReference>
<evidence type="ECO:0000313" key="4">
    <source>
        <dbReference type="EMBL" id="TDQ36755.1"/>
    </source>
</evidence>
<dbReference type="EMBL" id="SNYJ01000016">
    <property type="protein sequence ID" value="TDQ36755.1"/>
    <property type="molecule type" value="Genomic_DNA"/>
</dbReference>
<evidence type="ECO:0000313" key="5">
    <source>
        <dbReference type="Proteomes" id="UP000295632"/>
    </source>
</evidence>
<feature type="domain" description="GFO/IDH/MocA-like oxidoreductase" evidence="3">
    <location>
        <begin position="129"/>
        <end position="255"/>
    </location>
</feature>
<sequence>MIKVAMLSKWHVHASDYAKQVNEHPELAIKLVWDENADRGRAWADELGVAFVESLDEVLSHPEIDAVVIDTPTSMHREVMLKAIEAKKHIFSEKVLALTVEDCDTILKQADEQGISFMLSLPRLSEPFYLYAQQAVDEGWLGNVTTLRCRMAHNGSVPGKGQTTGWLPAHFYDAATCGGGALIDLGAHPIYLSNRLAGPATSVSAQMSRLYASEVEDQAVVTLDYGNGAIGILETGFVSYGSPFSLELYGTEGALLIRDGDIKLISAGKTNGEWASVTNDLPQKGRMPIEQWVDMILRGTEPDITSKDMIELTKLNEAAYTANSAQKKVGVSL</sequence>
<gene>
    <name evidence="4" type="ORF">EV213_11654</name>
</gene>
<evidence type="ECO:0000259" key="2">
    <source>
        <dbReference type="Pfam" id="PF01408"/>
    </source>
</evidence>
<dbReference type="PANTHER" id="PTHR43818:SF11">
    <property type="entry name" value="BCDNA.GH03377"/>
    <property type="match status" value="1"/>
</dbReference>
<keyword evidence="5" id="KW-1185">Reference proteome</keyword>
<dbReference type="Gene3D" id="3.40.50.720">
    <property type="entry name" value="NAD(P)-binding Rossmann-like Domain"/>
    <property type="match status" value="1"/>
</dbReference>
<protein>
    <submittedName>
        <fullName evidence="4">Putative dehydrogenase</fullName>
    </submittedName>
</protein>
<dbReference type="Proteomes" id="UP000295632">
    <property type="component" value="Unassembled WGS sequence"/>
</dbReference>
<dbReference type="RefSeq" id="WP_133581543.1">
    <property type="nucleotide sequence ID" value="NZ_SNYJ01000016.1"/>
</dbReference>
<dbReference type="GO" id="GO:0000166">
    <property type="term" value="F:nucleotide binding"/>
    <property type="evidence" value="ECO:0007669"/>
    <property type="project" value="InterPro"/>
</dbReference>
<feature type="domain" description="Gfo/Idh/MocA-like oxidoreductase N-terminal" evidence="2">
    <location>
        <begin position="14"/>
        <end position="117"/>
    </location>
</feature>
<comment type="caution">
    <text evidence="4">The sequence shown here is derived from an EMBL/GenBank/DDBJ whole genome shotgun (WGS) entry which is preliminary data.</text>
</comment>
<dbReference type="InterPro" id="IPR036291">
    <property type="entry name" value="NAD(P)-bd_dom_sf"/>
</dbReference>
<accession>A0A4R6TXZ0</accession>
<dbReference type="InterPro" id="IPR055170">
    <property type="entry name" value="GFO_IDH_MocA-like_dom"/>
</dbReference>
<name>A0A4R6TXZ0_9BACI</name>
<dbReference type="GO" id="GO:0016491">
    <property type="term" value="F:oxidoreductase activity"/>
    <property type="evidence" value="ECO:0007669"/>
    <property type="project" value="UniProtKB-KW"/>
</dbReference>
<dbReference type="InterPro" id="IPR050463">
    <property type="entry name" value="Gfo/Idh/MocA_oxidrdct_glycsds"/>
</dbReference>
<dbReference type="InterPro" id="IPR000683">
    <property type="entry name" value="Gfo/Idh/MocA-like_OxRdtase_N"/>
</dbReference>
<keyword evidence="1" id="KW-0560">Oxidoreductase</keyword>
<dbReference type="SUPFAM" id="SSF51735">
    <property type="entry name" value="NAD(P)-binding Rossmann-fold domains"/>
    <property type="match status" value="1"/>
</dbReference>
<reference evidence="4 5" key="1">
    <citation type="submission" date="2019-03" db="EMBL/GenBank/DDBJ databases">
        <title>Genomic Encyclopedia of Type Strains, Phase IV (KMG-IV): sequencing the most valuable type-strain genomes for metagenomic binning, comparative biology and taxonomic classification.</title>
        <authorList>
            <person name="Goeker M."/>
        </authorList>
    </citation>
    <scope>NUCLEOTIDE SEQUENCE [LARGE SCALE GENOMIC DNA]</scope>
    <source>
        <strain evidence="4 5">DSM 28697</strain>
    </source>
</reference>
<dbReference type="Pfam" id="PF01408">
    <property type="entry name" value="GFO_IDH_MocA"/>
    <property type="match status" value="1"/>
</dbReference>
<organism evidence="4 5">
    <name type="scientific">Aureibacillus halotolerans</name>
    <dbReference type="NCBI Taxonomy" id="1508390"/>
    <lineage>
        <taxon>Bacteria</taxon>
        <taxon>Bacillati</taxon>
        <taxon>Bacillota</taxon>
        <taxon>Bacilli</taxon>
        <taxon>Bacillales</taxon>
        <taxon>Bacillaceae</taxon>
        <taxon>Aureibacillus</taxon>
    </lineage>
</organism>
<dbReference type="AlphaFoldDB" id="A0A4R6TXZ0"/>
<evidence type="ECO:0000259" key="3">
    <source>
        <dbReference type="Pfam" id="PF22725"/>
    </source>
</evidence>
<proteinExistence type="predicted"/>
<dbReference type="PANTHER" id="PTHR43818">
    <property type="entry name" value="BCDNA.GH03377"/>
    <property type="match status" value="1"/>
</dbReference>
<dbReference type="SUPFAM" id="SSF55347">
    <property type="entry name" value="Glyceraldehyde-3-phosphate dehydrogenase-like, C-terminal domain"/>
    <property type="match status" value="1"/>
</dbReference>
<dbReference type="OrthoDB" id="9815825at2"/>
<evidence type="ECO:0000256" key="1">
    <source>
        <dbReference type="ARBA" id="ARBA00023002"/>
    </source>
</evidence>
<dbReference type="Pfam" id="PF22725">
    <property type="entry name" value="GFO_IDH_MocA_C3"/>
    <property type="match status" value="1"/>
</dbReference>